<feature type="region of interest" description="Disordered" evidence="1">
    <location>
        <begin position="100"/>
        <end position="121"/>
    </location>
</feature>
<dbReference type="EMBL" id="CAXAMN010002359">
    <property type="protein sequence ID" value="CAK8999323.1"/>
    <property type="molecule type" value="Genomic_DNA"/>
</dbReference>
<reference evidence="2 3" key="1">
    <citation type="submission" date="2024-02" db="EMBL/GenBank/DDBJ databases">
        <authorList>
            <person name="Chen Y."/>
            <person name="Shah S."/>
            <person name="Dougan E. K."/>
            <person name="Thang M."/>
            <person name="Chan C."/>
        </authorList>
    </citation>
    <scope>NUCLEOTIDE SEQUENCE [LARGE SCALE GENOMIC DNA]</scope>
</reference>
<name>A0ABP0IAJ2_9DINO</name>
<dbReference type="InterPro" id="IPR023198">
    <property type="entry name" value="PGP-like_dom2"/>
</dbReference>
<dbReference type="InterPro" id="IPR023214">
    <property type="entry name" value="HAD_sf"/>
</dbReference>
<evidence type="ECO:0000256" key="1">
    <source>
        <dbReference type="SAM" id="MobiDB-lite"/>
    </source>
</evidence>
<gene>
    <name evidence="2" type="ORF">CCMP2556_LOCUS5617</name>
</gene>
<sequence length="443" mass="48922">MDGDTRRWVVGQVEDTALTGCKLLRSMLSDMGDVVCCLSGLGIATPISVVRPVGSVGLSRPPSLCEMLPVAHRRRNRPFEEKRVTDWSFEGLLDTPLRLFRSPGPPAPGRPEAASPEAPEEEGLQILSSNDLDALEGGHTSLGPGDAWCEVERRFFCDQVWAELMRVSDGQNRTEIPRVEWNFQLQPQDCHRPVVPVAFALPHGHSWVAKTLKVGPHRLEEAEVKGAIFDVDGTLLDTMPIFYPSWPRTGEQPRFGLRVSEEDFYRLAGVPLPDMVQRLHRAQKGCEATPAFVKDFIDEKIRLHQEEEAEKGHPPAISCVVALAEDYLRRGIPVAIATSGIKGIVLQHLEAAGLKDLVPAECMVFASDVPKGKPDPAIYLEAARRLGVDPTKCRAYEDGESGLQSAVAAGMETVDVTFMEGYPAPEALRQAKEEQIRERTWLL</sequence>
<dbReference type="Gene3D" id="1.10.150.240">
    <property type="entry name" value="Putative phosphatase, domain 2"/>
    <property type="match status" value="1"/>
</dbReference>
<protein>
    <submittedName>
        <fullName evidence="2">Uncharacterized protein</fullName>
    </submittedName>
</protein>
<comment type="caution">
    <text evidence="2">The sequence shown here is derived from an EMBL/GenBank/DDBJ whole genome shotgun (WGS) entry which is preliminary data.</text>
</comment>
<evidence type="ECO:0000313" key="3">
    <source>
        <dbReference type="Proteomes" id="UP001642484"/>
    </source>
</evidence>
<dbReference type="PANTHER" id="PTHR43481:SF4">
    <property type="entry name" value="GLYCEROL-1-PHOSPHATE PHOSPHOHYDROLASE 1-RELATED"/>
    <property type="match status" value="1"/>
</dbReference>
<keyword evidence="3" id="KW-1185">Reference proteome</keyword>
<dbReference type="SUPFAM" id="SSF56784">
    <property type="entry name" value="HAD-like"/>
    <property type="match status" value="1"/>
</dbReference>
<dbReference type="InterPro" id="IPR036412">
    <property type="entry name" value="HAD-like_sf"/>
</dbReference>
<dbReference type="PRINTS" id="PR00413">
    <property type="entry name" value="HADHALOGNASE"/>
</dbReference>
<dbReference type="PANTHER" id="PTHR43481">
    <property type="entry name" value="FRUCTOSE-1-PHOSPHATE PHOSPHATASE"/>
    <property type="match status" value="1"/>
</dbReference>
<evidence type="ECO:0000313" key="2">
    <source>
        <dbReference type="EMBL" id="CAK8999323.1"/>
    </source>
</evidence>
<dbReference type="InterPro" id="IPR006439">
    <property type="entry name" value="HAD-SF_hydro_IA"/>
</dbReference>
<dbReference type="CDD" id="cd07505">
    <property type="entry name" value="HAD_BPGM-like"/>
    <property type="match status" value="1"/>
</dbReference>
<dbReference type="InterPro" id="IPR051806">
    <property type="entry name" value="HAD-like_SPP"/>
</dbReference>
<dbReference type="InterPro" id="IPR041492">
    <property type="entry name" value="HAD_2"/>
</dbReference>
<dbReference type="SFLD" id="SFLDG01129">
    <property type="entry name" value="C1.5:_HAD__Beta-PGM__Phosphata"/>
    <property type="match status" value="1"/>
</dbReference>
<dbReference type="Proteomes" id="UP001642484">
    <property type="component" value="Unassembled WGS sequence"/>
</dbReference>
<proteinExistence type="predicted"/>
<organism evidence="2 3">
    <name type="scientific">Durusdinium trenchii</name>
    <dbReference type="NCBI Taxonomy" id="1381693"/>
    <lineage>
        <taxon>Eukaryota</taxon>
        <taxon>Sar</taxon>
        <taxon>Alveolata</taxon>
        <taxon>Dinophyceae</taxon>
        <taxon>Suessiales</taxon>
        <taxon>Symbiodiniaceae</taxon>
        <taxon>Durusdinium</taxon>
    </lineage>
</organism>
<dbReference type="SFLD" id="SFLDS00003">
    <property type="entry name" value="Haloacid_Dehalogenase"/>
    <property type="match status" value="1"/>
</dbReference>
<dbReference type="Gene3D" id="3.40.50.1000">
    <property type="entry name" value="HAD superfamily/HAD-like"/>
    <property type="match status" value="1"/>
</dbReference>
<dbReference type="NCBIfam" id="TIGR01509">
    <property type="entry name" value="HAD-SF-IA-v3"/>
    <property type="match status" value="1"/>
</dbReference>
<accession>A0ABP0IAJ2</accession>
<dbReference type="Pfam" id="PF13419">
    <property type="entry name" value="HAD_2"/>
    <property type="match status" value="1"/>
</dbReference>